<dbReference type="PIRSF" id="PIRSF000103">
    <property type="entry name" value="HIBADH"/>
    <property type="match status" value="1"/>
</dbReference>
<reference evidence="7 8" key="1">
    <citation type="submission" date="2018-09" db="EMBL/GenBank/DDBJ databases">
        <title>YIM 75507 draft genome.</title>
        <authorList>
            <person name="Tang S."/>
            <person name="Feng Y."/>
        </authorList>
    </citation>
    <scope>NUCLEOTIDE SEQUENCE [LARGE SCALE GENOMIC DNA]</scope>
    <source>
        <strain evidence="7 8">YIM 75507</strain>
    </source>
</reference>
<proteinExistence type="inferred from homology"/>
<dbReference type="SUPFAM" id="SSF51735">
    <property type="entry name" value="NAD(P)-binding Rossmann-fold domains"/>
    <property type="match status" value="1"/>
</dbReference>
<gene>
    <name evidence="7" type="ORF">D5H75_09960</name>
</gene>
<name>A0A3A4B6D7_9ACTN</name>
<evidence type="ECO:0000256" key="1">
    <source>
        <dbReference type="ARBA" id="ARBA00009080"/>
    </source>
</evidence>
<dbReference type="GO" id="GO:0050661">
    <property type="term" value="F:NADP binding"/>
    <property type="evidence" value="ECO:0007669"/>
    <property type="project" value="InterPro"/>
</dbReference>
<dbReference type="PANTHER" id="PTHR43580:SF2">
    <property type="entry name" value="CYTOKINE-LIKE NUCLEAR FACTOR N-PAC"/>
    <property type="match status" value="1"/>
</dbReference>
<evidence type="ECO:0000256" key="3">
    <source>
        <dbReference type="ARBA" id="ARBA00023027"/>
    </source>
</evidence>
<keyword evidence="8" id="KW-1185">Reference proteome</keyword>
<dbReference type="Pfam" id="PF03446">
    <property type="entry name" value="NAD_binding_2"/>
    <property type="match status" value="1"/>
</dbReference>
<keyword evidence="2" id="KW-0560">Oxidoreductase</keyword>
<dbReference type="Pfam" id="PF14833">
    <property type="entry name" value="NAD_binding_11"/>
    <property type="match status" value="1"/>
</dbReference>
<evidence type="ECO:0000256" key="2">
    <source>
        <dbReference type="ARBA" id="ARBA00023002"/>
    </source>
</evidence>
<dbReference type="Gene3D" id="1.10.1040.10">
    <property type="entry name" value="N-(1-d-carboxylethyl)-l-norvaline Dehydrogenase, domain 2"/>
    <property type="match status" value="1"/>
</dbReference>
<dbReference type="InterPro" id="IPR029154">
    <property type="entry name" value="HIBADH-like_NADP-bd"/>
</dbReference>
<dbReference type="InterPro" id="IPR051265">
    <property type="entry name" value="HIBADH-related_NP60_sf"/>
</dbReference>
<dbReference type="GO" id="GO:0051287">
    <property type="term" value="F:NAD binding"/>
    <property type="evidence" value="ECO:0007669"/>
    <property type="project" value="InterPro"/>
</dbReference>
<feature type="domain" description="3-hydroxyisobutyrate dehydrogenase-like NAD-binding" evidence="6">
    <location>
        <begin position="170"/>
        <end position="285"/>
    </location>
</feature>
<comment type="similarity">
    <text evidence="1">Belongs to the HIBADH-related family.</text>
</comment>
<dbReference type="OrthoDB" id="3185659at2"/>
<feature type="domain" description="6-phosphogluconate dehydrogenase NADP-binding" evidence="5">
    <location>
        <begin position="11"/>
        <end position="164"/>
    </location>
</feature>
<dbReference type="InterPro" id="IPR015815">
    <property type="entry name" value="HIBADH-related"/>
</dbReference>
<dbReference type="SUPFAM" id="SSF48179">
    <property type="entry name" value="6-phosphogluconate dehydrogenase C-terminal domain-like"/>
    <property type="match status" value="1"/>
</dbReference>
<evidence type="ECO:0000313" key="7">
    <source>
        <dbReference type="EMBL" id="RJL33591.1"/>
    </source>
</evidence>
<dbReference type="AlphaFoldDB" id="A0A3A4B6D7"/>
<dbReference type="EMBL" id="QZEY01000003">
    <property type="protein sequence ID" value="RJL33591.1"/>
    <property type="molecule type" value="Genomic_DNA"/>
</dbReference>
<dbReference type="InterPro" id="IPR006115">
    <property type="entry name" value="6PGDH_NADP-bd"/>
</dbReference>
<evidence type="ECO:0000259" key="5">
    <source>
        <dbReference type="Pfam" id="PF03446"/>
    </source>
</evidence>
<dbReference type="RefSeq" id="WP_119926549.1">
    <property type="nucleotide sequence ID" value="NZ_QZEY01000003.1"/>
</dbReference>
<accession>A0A3A4B6D7</accession>
<organism evidence="7 8">
    <name type="scientific">Bailinhaonella thermotolerans</name>
    <dbReference type="NCBI Taxonomy" id="1070861"/>
    <lineage>
        <taxon>Bacteria</taxon>
        <taxon>Bacillati</taxon>
        <taxon>Actinomycetota</taxon>
        <taxon>Actinomycetes</taxon>
        <taxon>Streptosporangiales</taxon>
        <taxon>Streptosporangiaceae</taxon>
        <taxon>Bailinhaonella</taxon>
    </lineage>
</organism>
<keyword evidence="3" id="KW-0520">NAD</keyword>
<sequence>MGTHGQARKRVAVLGTGIIGAPVARNLAGAFDVRVWNRDRAKADELGRSGGLEVSGGPAEAVAGADLVVTVLKDGPTVLEVMTAAAAGLAPGVVWLQLSTVGEAAIGDLAAFAGERGLVFYDAPVQGTRQPAENGQLVVLASGPESGRRDAESVFDVIGSRTVWVSETAGDASRLKLALNTLVFAINHGVAESLALAEGLGVDPRLVLDVVSGGPLDGGFLRAKAAAMLAGDYTPSFSVANSVKDSLLVLEAAERAGVAADVTAAGLQRFRRAEAAGHGGEDMAASRLAG</sequence>
<dbReference type="GO" id="GO:0016491">
    <property type="term" value="F:oxidoreductase activity"/>
    <property type="evidence" value="ECO:0007669"/>
    <property type="project" value="UniProtKB-KW"/>
</dbReference>
<evidence type="ECO:0000259" key="6">
    <source>
        <dbReference type="Pfam" id="PF14833"/>
    </source>
</evidence>
<evidence type="ECO:0000313" key="8">
    <source>
        <dbReference type="Proteomes" id="UP000265768"/>
    </source>
</evidence>
<dbReference type="InterPro" id="IPR036291">
    <property type="entry name" value="NAD(P)-bd_dom_sf"/>
</dbReference>
<protein>
    <submittedName>
        <fullName evidence="7">NAD(P)-dependent oxidoreductase</fullName>
    </submittedName>
</protein>
<feature type="active site" evidence="4">
    <location>
        <position position="176"/>
    </location>
</feature>
<evidence type="ECO:0000256" key="4">
    <source>
        <dbReference type="PIRSR" id="PIRSR000103-1"/>
    </source>
</evidence>
<dbReference type="InterPro" id="IPR013328">
    <property type="entry name" value="6PGD_dom2"/>
</dbReference>
<dbReference type="InterPro" id="IPR008927">
    <property type="entry name" value="6-PGluconate_DH-like_C_sf"/>
</dbReference>
<dbReference type="PANTHER" id="PTHR43580">
    <property type="entry name" value="OXIDOREDUCTASE GLYR1-RELATED"/>
    <property type="match status" value="1"/>
</dbReference>
<dbReference type="Gene3D" id="3.40.50.720">
    <property type="entry name" value="NAD(P)-binding Rossmann-like Domain"/>
    <property type="match status" value="1"/>
</dbReference>
<dbReference type="Proteomes" id="UP000265768">
    <property type="component" value="Unassembled WGS sequence"/>
</dbReference>
<comment type="caution">
    <text evidence="7">The sequence shown here is derived from an EMBL/GenBank/DDBJ whole genome shotgun (WGS) entry which is preliminary data.</text>
</comment>